<protein>
    <submittedName>
        <fullName evidence="8">DNA-binding NtrC family response regulator</fullName>
    </submittedName>
</protein>
<feature type="domain" description="Sigma-54 factor interaction" evidence="7">
    <location>
        <begin position="25"/>
        <end position="254"/>
    </location>
</feature>
<dbReference type="InterPro" id="IPR003593">
    <property type="entry name" value="AAA+_ATPase"/>
</dbReference>
<sequence>MRQSIRHGSSQPARDLEPRSDGSNLIGQSPAFLHAMELIRKSAQCGATVLIEGETGTGKELAARAIHYMSARHDAPFIPINCGAIPDHLLESELYGHERGAFTDAREASVGLVAQADGGSLLLDEIEAMSPRAQIVLLRFLQDHHYRMVGGKVNRRANIRVIASSNADVEALTRTGSFRSDLYFRLNVLAIRLPSLRERDGDAVLLAREFCRRLSERYEQPLKELHDDTIAFLQSYAWPGNVRELENMIHREYVFGSGPFIRLTHASRHRLEQTAWLDARPQDFKSAKAAAVRQFERTYLHDVLSRTGGNISAAARMAGKERSAFCRLIRKHAG</sequence>
<dbReference type="OrthoDB" id="9761705at2"/>
<gene>
    <name evidence="8" type="ORF">BX592_108137</name>
</gene>
<evidence type="ECO:0000256" key="2">
    <source>
        <dbReference type="ARBA" id="ARBA00022840"/>
    </source>
</evidence>
<dbReference type="Pfam" id="PF25601">
    <property type="entry name" value="AAA_lid_14"/>
    <property type="match status" value="1"/>
</dbReference>
<dbReference type="PROSITE" id="PS00688">
    <property type="entry name" value="SIGMA54_INTERACT_3"/>
    <property type="match status" value="1"/>
</dbReference>
<dbReference type="FunFam" id="3.40.50.300:FF:000006">
    <property type="entry name" value="DNA-binding transcriptional regulator NtrC"/>
    <property type="match status" value="1"/>
</dbReference>
<reference evidence="8 9" key="1">
    <citation type="submission" date="2019-03" db="EMBL/GenBank/DDBJ databases">
        <title>Genomic Encyclopedia of Type Strains, Phase III (KMG-III): the genomes of soil and plant-associated and newly described type strains.</title>
        <authorList>
            <person name="Whitman W."/>
        </authorList>
    </citation>
    <scope>NUCLEOTIDE SEQUENCE [LARGE SCALE GENOMIC DNA]</scope>
    <source>
        <strain evidence="8 9">LMG 29544</strain>
    </source>
</reference>
<dbReference type="InterPro" id="IPR002197">
    <property type="entry name" value="HTH_Fis"/>
</dbReference>
<dbReference type="CDD" id="cd00009">
    <property type="entry name" value="AAA"/>
    <property type="match status" value="1"/>
</dbReference>
<evidence type="ECO:0000313" key="8">
    <source>
        <dbReference type="EMBL" id="TDY50900.1"/>
    </source>
</evidence>
<accession>A0A4R8LT81</accession>
<keyword evidence="2" id="KW-0067">ATP-binding</keyword>
<dbReference type="Pfam" id="PF02954">
    <property type="entry name" value="HTH_8"/>
    <property type="match status" value="1"/>
</dbReference>
<evidence type="ECO:0000259" key="7">
    <source>
        <dbReference type="PROSITE" id="PS50045"/>
    </source>
</evidence>
<feature type="compositionally biased region" description="Polar residues" evidence="6">
    <location>
        <begin position="1"/>
        <end position="12"/>
    </location>
</feature>
<dbReference type="PANTHER" id="PTHR32071">
    <property type="entry name" value="TRANSCRIPTIONAL REGULATORY PROTEIN"/>
    <property type="match status" value="1"/>
</dbReference>
<dbReference type="SUPFAM" id="SSF46689">
    <property type="entry name" value="Homeodomain-like"/>
    <property type="match status" value="1"/>
</dbReference>
<dbReference type="GO" id="GO:0005524">
    <property type="term" value="F:ATP binding"/>
    <property type="evidence" value="ECO:0007669"/>
    <property type="project" value="UniProtKB-KW"/>
</dbReference>
<keyword evidence="1" id="KW-0547">Nucleotide-binding</keyword>
<dbReference type="PROSITE" id="PS00676">
    <property type="entry name" value="SIGMA54_INTERACT_2"/>
    <property type="match status" value="1"/>
</dbReference>
<dbReference type="Gene3D" id="3.40.50.300">
    <property type="entry name" value="P-loop containing nucleotide triphosphate hydrolases"/>
    <property type="match status" value="1"/>
</dbReference>
<name>A0A4R8LT81_9BURK</name>
<dbReference type="GO" id="GO:0043565">
    <property type="term" value="F:sequence-specific DNA binding"/>
    <property type="evidence" value="ECO:0007669"/>
    <property type="project" value="InterPro"/>
</dbReference>
<dbReference type="EMBL" id="SORE01000008">
    <property type="protein sequence ID" value="TDY50900.1"/>
    <property type="molecule type" value="Genomic_DNA"/>
</dbReference>
<evidence type="ECO:0000256" key="1">
    <source>
        <dbReference type="ARBA" id="ARBA00022741"/>
    </source>
</evidence>
<proteinExistence type="predicted"/>
<dbReference type="InterPro" id="IPR027417">
    <property type="entry name" value="P-loop_NTPase"/>
</dbReference>
<keyword evidence="4 8" id="KW-0238">DNA-binding</keyword>
<dbReference type="Gene3D" id="1.10.10.60">
    <property type="entry name" value="Homeodomain-like"/>
    <property type="match status" value="1"/>
</dbReference>
<dbReference type="PROSITE" id="PS50045">
    <property type="entry name" value="SIGMA54_INTERACT_4"/>
    <property type="match status" value="1"/>
</dbReference>
<dbReference type="SMART" id="SM00382">
    <property type="entry name" value="AAA"/>
    <property type="match status" value="1"/>
</dbReference>
<feature type="region of interest" description="Disordered" evidence="6">
    <location>
        <begin position="1"/>
        <end position="24"/>
    </location>
</feature>
<dbReference type="SUPFAM" id="SSF52540">
    <property type="entry name" value="P-loop containing nucleoside triphosphate hydrolases"/>
    <property type="match status" value="1"/>
</dbReference>
<evidence type="ECO:0000256" key="6">
    <source>
        <dbReference type="SAM" id="MobiDB-lite"/>
    </source>
</evidence>
<evidence type="ECO:0000313" key="9">
    <source>
        <dbReference type="Proteomes" id="UP000295509"/>
    </source>
</evidence>
<keyword evidence="9" id="KW-1185">Reference proteome</keyword>
<evidence type="ECO:0000256" key="4">
    <source>
        <dbReference type="ARBA" id="ARBA00023125"/>
    </source>
</evidence>
<keyword evidence="5" id="KW-0804">Transcription</keyword>
<dbReference type="InterPro" id="IPR025943">
    <property type="entry name" value="Sigma_54_int_dom_ATP-bd_2"/>
</dbReference>
<dbReference type="RefSeq" id="WP_134192133.1">
    <property type="nucleotide sequence ID" value="NZ_JBHLUW010000003.1"/>
</dbReference>
<dbReference type="Gene3D" id="1.10.8.60">
    <property type="match status" value="1"/>
</dbReference>
<evidence type="ECO:0000256" key="3">
    <source>
        <dbReference type="ARBA" id="ARBA00023015"/>
    </source>
</evidence>
<dbReference type="Pfam" id="PF00158">
    <property type="entry name" value="Sigma54_activat"/>
    <property type="match status" value="1"/>
</dbReference>
<dbReference type="Proteomes" id="UP000295509">
    <property type="component" value="Unassembled WGS sequence"/>
</dbReference>
<dbReference type="InterPro" id="IPR058031">
    <property type="entry name" value="AAA_lid_NorR"/>
</dbReference>
<comment type="caution">
    <text evidence="8">The sequence shown here is derived from an EMBL/GenBank/DDBJ whole genome shotgun (WGS) entry which is preliminary data.</text>
</comment>
<dbReference type="AlphaFoldDB" id="A0A4R8LT81"/>
<keyword evidence="3" id="KW-0805">Transcription regulation</keyword>
<dbReference type="InterPro" id="IPR002078">
    <property type="entry name" value="Sigma_54_int"/>
</dbReference>
<dbReference type="GO" id="GO:0006355">
    <property type="term" value="P:regulation of DNA-templated transcription"/>
    <property type="evidence" value="ECO:0007669"/>
    <property type="project" value="InterPro"/>
</dbReference>
<evidence type="ECO:0000256" key="5">
    <source>
        <dbReference type="ARBA" id="ARBA00023163"/>
    </source>
</evidence>
<dbReference type="InterPro" id="IPR009057">
    <property type="entry name" value="Homeodomain-like_sf"/>
</dbReference>
<dbReference type="InterPro" id="IPR025944">
    <property type="entry name" value="Sigma_54_int_dom_CS"/>
</dbReference>
<organism evidence="8 9">
    <name type="scientific">Paraburkholderia rhizosphaerae</name>
    <dbReference type="NCBI Taxonomy" id="480658"/>
    <lineage>
        <taxon>Bacteria</taxon>
        <taxon>Pseudomonadati</taxon>
        <taxon>Pseudomonadota</taxon>
        <taxon>Betaproteobacteria</taxon>
        <taxon>Burkholderiales</taxon>
        <taxon>Burkholderiaceae</taxon>
        <taxon>Paraburkholderia</taxon>
    </lineage>
</organism>